<reference evidence="3 4" key="1">
    <citation type="submission" date="2018-06" db="EMBL/GenBank/DDBJ databases">
        <title>Combined omics and stable isotope probing to characterize newly discovered Mariana Back-Arc vent microbial communities.</title>
        <authorList>
            <person name="Trembath-Reichert E."/>
            <person name="Huber J.A."/>
        </authorList>
    </citation>
    <scope>NUCLEOTIDE SEQUENCE [LARGE SCALE GENOMIC DNA]</scope>
    <source>
        <strain evidence="3">MAG 63_1</strain>
    </source>
</reference>
<protein>
    <submittedName>
        <fullName evidence="3">Sarcosine oxidase subunit beta</fullName>
    </submittedName>
</protein>
<dbReference type="Pfam" id="PF01266">
    <property type="entry name" value="DAO"/>
    <property type="match status" value="1"/>
</dbReference>
<dbReference type="SUPFAM" id="SSF54373">
    <property type="entry name" value="FAD-linked reductases, C-terminal domain"/>
    <property type="match status" value="1"/>
</dbReference>
<sequence length="399" mass="44019">MTQRMWQNHDLKKNYDVVIIGGGAHGLATAFYLAKNHGITDVAVLEQKFIGYGGSGRNTAILRSNYRTEEGIKFYDQSLNLYEDLSGELDFNLMFSQQGHFTLGHSTASISGLVTRAENNKALGIDSFMLDPKEIKKMLPEIDITDHPRFPVHGALYHPPGGIIRHDAVVWAYARGADRKGVQIHQMTEVQDILVENGKATGVVTNRGTINCNTVISVVAGWSSEVCKKVNVKLPFVTHPLQALVTQSYKPWLHHVVVSGTLHIYLSQTDRGELVCGNGIDTYPHYGMRSTLGFLESYAAHVLELFPVLHNVAVQRQWAGLCDMTPDYSPIISPIDEIDGFYVNGGWGTYGFKASPASGYNTAQMVANGKTPEMIEPFRYNRFAENRLVGEKAAASVGS</sequence>
<dbReference type="Gene3D" id="3.50.50.60">
    <property type="entry name" value="FAD/NAD(P)-binding domain"/>
    <property type="match status" value="1"/>
</dbReference>
<dbReference type="InterPro" id="IPR006076">
    <property type="entry name" value="FAD-dep_OxRdtase"/>
</dbReference>
<feature type="domain" description="Rhodanese" evidence="2">
    <location>
        <begin position="3"/>
        <end position="61"/>
    </location>
</feature>
<dbReference type="PANTHER" id="PTHR13847">
    <property type="entry name" value="SARCOSINE DEHYDROGENASE-RELATED"/>
    <property type="match status" value="1"/>
</dbReference>
<evidence type="ECO:0000313" key="4">
    <source>
        <dbReference type="Proteomes" id="UP000286801"/>
    </source>
</evidence>
<name>A0A432G4E0_9DELT</name>
<comment type="caution">
    <text evidence="3">The sequence shown here is derived from an EMBL/GenBank/DDBJ whole genome shotgun (WGS) entry which is preliminary data.</text>
</comment>
<dbReference type="GO" id="GO:0016491">
    <property type="term" value="F:oxidoreductase activity"/>
    <property type="evidence" value="ECO:0007669"/>
    <property type="project" value="UniProtKB-KW"/>
</dbReference>
<dbReference type="GO" id="GO:0005737">
    <property type="term" value="C:cytoplasm"/>
    <property type="evidence" value="ECO:0007669"/>
    <property type="project" value="TreeGrafter"/>
</dbReference>
<dbReference type="Proteomes" id="UP000286801">
    <property type="component" value="Unassembled WGS sequence"/>
</dbReference>
<evidence type="ECO:0000259" key="2">
    <source>
        <dbReference type="PROSITE" id="PS50206"/>
    </source>
</evidence>
<accession>A0A432G4E0</accession>
<organism evidence="3 4">
    <name type="scientific">SAR324 cluster bacterium</name>
    <dbReference type="NCBI Taxonomy" id="2024889"/>
    <lineage>
        <taxon>Bacteria</taxon>
        <taxon>Deltaproteobacteria</taxon>
        <taxon>SAR324 cluster</taxon>
    </lineage>
</organism>
<dbReference type="InterPro" id="IPR036188">
    <property type="entry name" value="FAD/NAD-bd_sf"/>
</dbReference>
<dbReference type="InterPro" id="IPR001763">
    <property type="entry name" value="Rhodanese-like_dom"/>
</dbReference>
<evidence type="ECO:0000256" key="1">
    <source>
        <dbReference type="ARBA" id="ARBA00023002"/>
    </source>
</evidence>
<dbReference type="AlphaFoldDB" id="A0A432G4E0"/>
<dbReference type="SUPFAM" id="SSF51905">
    <property type="entry name" value="FAD/NAD(P)-binding domain"/>
    <property type="match status" value="1"/>
</dbReference>
<dbReference type="Gene3D" id="3.30.9.10">
    <property type="entry name" value="D-Amino Acid Oxidase, subunit A, domain 2"/>
    <property type="match status" value="1"/>
</dbReference>
<evidence type="ECO:0000313" key="3">
    <source>
        <dbReference type="EMBL" id="RTZ78584.1"/>
    </source>
</evidence>
<dbReference type="PROSITE" id="PS50206">
    <property type="entry name" value="RHODANESE_3"/>
    <property type="match status" value="1"/>
</dbReference>
<keyword evidence="1" id="KW-0560">Oxidoreductase</keyword>
<dbReference type="PANTHER" id="PTHR13847:SF287">
    <property type="entry name" value="FAD-DEPENDENT OXIDOREDUCTASE DOMAIN-CONTAINING PROTEIN 1"/>
    <property type="match status" value="1"/>
</dbReference>
<dbReference type="EMBL" id="QNZL01000197">
    <property type="protein sequence ID" value="RTZ78584.1"/>
    <property type="molecule type" value="Genomic_DNA"/>
</dbReference>
<proteinExistence type="predicted"/>
<gene>
    <name evidence="3" type="ORF">DSY97_07255</name>
</gene>